<evidence type="ECO:0000313" key="14">
    <source>
        <dbReference type="EMBL" id="SUE33970.1"/>
    </source>
</evidence>
<organism evidence="14 15">
    <name type="scientific">Rikenella microfusus</name>
    <dbReference type="NCBI Taxonomy" id="28139"/>
    <lineage>
        <taxon>Bacteria</taxon>
        <taxon>Pseudomonadati</taxon>
        <taxon>Bacteroidota</taxon>
        <taxon>Bacteroidia</taxon>
        <taxon>Bacteroidales</taxon>
        <taxon>Rikenellaceae</taxon>
        <taxon>Rikenella</taxon>
    </lineage>
</organism>
<dbReference type="GO" id="GO:0006271">
    <property type="term" value="P:DNA strand elongation involved in DNA replication"/>
    <property type="evidence" value="ECO:0007669"/>
    <property type="project" value="TreeGrafter"/>
</dbReference>
<keyword evidence="15" id="KW-1185">Reference proteome</keyword>
<dbReference type="EMBL" id="UGVL01000001">
    <property type="protein sequence ID" value="SUE33970.1"/>
    <property type="molecule type" value="Genomic_DNA"/>
</dbReference>
<name>A0A379MSV5_9BACT</name>
<dbReference type="InterPro" id="IPR001001">
    <property type="entry name" value="DNA_polIII_beta"/>
</dbReference>
<dbReference type="RefSeq" id="WP_027290165.1">
    <property type="nucleotide sequence ID" value="NZ_DBEWVC010000048.1"/>
</dbReference>
<evidence type="ECO:0000256" key="7">
    <source>
        <dbReference type="ARBA" id="ARBA00022705"/>
    </source>
</evidence>
<dbReference type="InterPro" id="IPR022635">
    <property type="entry name" value="DNA_polIII_beta_C"/>
</dbReference>
<dbReference type="OrthoDB" id="8421503at2"/>
<dbReference type="SUPFAM" id="SSF55979">
    <property type="entry name" value="DNA clamp"/>
    <property type="match status" value="3"/>
</dbReference>
<comment type="similarity">
    <text evidence="2 10">Belongs to the beta sliding clamp family.</text>
</comment>
<dbReference type="GO" id="GO:0005737">
    <property type="term" value="C:cytoplasm"/>
    <property type="evidence" value="ECO:0007669"/>
    <property type="project" value="UniProtKB-SubCell"/>
</dbReference>
<sequence length="377" mass="41269">MKFIISSSLLSNNLQSIGKVISNKNTLPILDYFLFDLSGNQLKITASDLETTLISTLEVDNQDGDGIVAIPARRITDSIKEFSEQPLTISVDKESWEVTISWKTGKLSIPGITGLGYPELPAVDETTATIFYIPAPALGDGIVQTLFATADDELRPVMNGIDICLSPKEITFVATDAHRLALFKNANVTSDKEASFILPKKPANLLKNLLSRDAEDMVTVTFDNKNAIFTLPKHKIVCRLIEGNYPNYNAVIPNNNPNKVLVDRVELLNSIKRVSVCSNQANQLIKMDLTAGNINLSAQDIDYAASAEDNISCNYEGTPIEIGFRSSFLLDLLGNIHSPEVSIELADATRPGLFFPSETETEGESLLMLLMPMMINA</sequence>
<feature type="domain" description="DNA polymerase III beta sliding clamp C-terminal" evidence="13">
    <location>
        <begin position="251"/>
        <end position="358"/>
    </location>
</feature>
<keyword evidence="6 10" id="KW-0548">Nucleotidyltransferase</keyword>
<evidence type="ECO:0000256" key="6">
    <source>
        <dbReference type="ARBA" id="ARBA00022695"/>
    </source>
</evidence>
<evidence type="ECO:0000256" key="10">
    <source>
        <dbReference type="PIRNR" id="PIRNR000804"/>
    </source>
</evidence>
<dbReference type="InterPro" id="IPR022634">
    <property type="entry name" value="DNA_polIII_beta_N"/>
</dbReference>
<dbReference type="Pfam" id="PF02767">
    <property type="entry name" value="DNA_pol3_beta_2"/>
    <property type="match status" value="1"/>
</dbReference>
<keyword evidence="9" id="KW-0238">DNA-binding</keyword>
<dbReference type="GO" id="GO:0009360">
    <property type="term" value="C:DNA polymerase III complex"/>
    <property type="evidence" value="ECO:0007669"/>
    <property type="project" value="InterPro"/>
</dbReference>
<keyword evidence="4 10" id="KW-0963">Cytoplasm</keyword>
<protein>
    <recommendedName>
        <fullName evidence="3 10">Beta sliding clamp</fullName>
    </recommendedName>
</protein>
<dbReference type="AlphaFoldDB" id="A0A379MSV5"/>
<evidence type="ECO:0000256" key="2">
    <source>
        <dbReference type="ARBA" id="ARBA00010752"/>
    </source>
</evidence>
<keyword evidence="8 10" id="KW-0239">DNA-directed DNA polymerase</keyword>
<dbReference type="CDD" id="cd00140">
    <property type="entry name" value="beta_clamp"/>
    <property type="match status" value="1"/>
</dbReference>
<accession>A0A379MSV5</accession>
<dbReference type="InterPro" id="IPR022637">
    <property type="entry name" value="DNA_polIII_beta_cen"/>
</dbReference>
<dbReference type="GO" id="GO:0003677">
    <property type="term" value="F:DNA binding"/>
    <property type="evidence" value="ECO:0007669"/>
    <property type="project" value="UniProtKB-UniRule"/>
</dbReference>
<evidence type="ECO:0000259" key="12">
    <source>
        <dbReference type="Pfam" id="PF02767"/>
    </source>
</evidence>
<keyword evidence="5 10" id="KW-0808">Transferase</keyword>
<dbReference type="InterPro" id="IPR046938">
    <property type="entry name" value="DNA_clamp_sf"/>
</dbReference>
<evidence type="ECO:0000256" key="5">
    <source>
        <dbReference type="ARBA" id="ARBA00022679"/>
    </source>
</evidence>
<comment type="subunit">
    <text evidence="10">Forms a ring-shaped head-to-tail homodimer around DNA.</text>
</comment>
<comment type="function">
    <text evidence="10">Confers DNA tethering and processivity to DNA polymerases and other proteins. Acts as a clamp, forming a ring around DNA (a reaction catalyzed by the clamp-loading complex) which diffuses in an ATP-independent manner freely and bidirectionally along dsDNA. Initially characterized for its ability to contact the catalytic subunit of DNA polymerase III (Pol III), a complex, multichain enzyme responsible for most of the replicative synthesis in bacteria; Pol III exhibits 3'-5' exonuclease proofreading activity. The beta chain is required for initiation of replication as well as for processivity of DNA replication.</text>
</comment>
<dbReference type="Pfam" id="PF02768">
    <property type="entry name" value="DNA_pol3_beta_3"/>
    <property type="match status" value="1"/>
</dbReference>
<evidence type="ECO:0000313" key="15">
    <source>
        <dbReference type="Proteomes" id="UP000255233"/>
    </source>
</evidence>
<dbReference type="GO" id="GO:0003887">
    <property type="term" value="F:DNA-directed DNA polymerase activity"/>
    <property type="evidence" value="ECO:0007669"/>
    <property type="project" value="UniProtKB-UniRule"/>
</dbReference>
<proteinExistence type="inferred from homology"/>
<feature type="domain" description="DNA polymerase III beta sliding clamp N-terminal" evidence="11">
    <location>
        <begin position="1"/>
        <end position="120"/>
    </location>
</feature>
<dbReference type="PANTHER" id="PTHR30478">
    <property type="entry name" value="DNA POLYMERASE III SUBUNIT BETA"/>
    <property type="match status" value="1"/>
</dbReference>
<dbReference type="NCBIfam" id="TIGR00663">
    <property type="entry name" value="dnan"/>
    <property type="match status" value="1"/>
</dbReference>
<dbReference type="SMART" id="SM00480">
    <property type="entry name" value="POL3Bc"/>
    <property type="match status" value="1"/>
</dbReference>
<evidence type="ECO:0000256" key="3">
    <source>
        <dbReference type="ARBA" id="ARBA00021035"/>
    </source>
</evidence>
<evidence type="ECO:0000259" key="11">
    <source>
        <dbReference type="Pfam" id="PF00712"/>
    </source>
</evidence>
<evidence type="ECO:0000259" key="13">
    <source>
        <dbReference type="Pfam" id="PF02768"/>
    </source>
</evidence>
<comment type="subcellular location">
    <subcellularLocation>
        <location evidence="1 10">Cytoplasm</location>
    </subcellularLocation>
</comment>
<dbReference type="Proteomes" id="UP000255233">
    <property type="component" value="Unassembled WGS sequence"/>
</dbReference>
<evidence type="ECO:0000256" key="8">
    <source>
        <dbReference type="ARBA" id="ARBA00022932"/>
    </source>
</evidence>
<dbReference type="STRING" id="880526.GCA_000427365_00258"/>
<dbReference type="PANTHER" id="PTHR30478:SF0">
    <property type="entry name" value="BETA SLIDING CLAMP"/>
    <property type="match status" value="1"/>
</dbReference>
<evidence type="ECO:0000256" key="9">
    <source>
        <dbReference type="ARBA" id="ARBA00023125"/>
    </source>
</evidence>
<evidence type="ECO:0000256" key="1">
    <source>
        <dbReference type="ARBA" id="ARBA00004496"/>
    </source>
</evidence>
<gene>
    <name evidence="14" type="primary">dnaN</name>
    <name evidence="14" type="ORF">NCTC11190_01187</name>
</gene>
<dbReference type="Gene3D" id="3.10.150.10">
    <property type="entry name" value="DNA Polymerase III, subunit A, domain 2"/>
    <property type="match status" value="1"/>
</dbReference>
<dbReference type="Gene3D" id="3.70.10.10">
    <property type="match status" value="1"/>
</dbReference>
<evidence type="ECO:0000256" key="4">
    <source>
        <dbReference type="ARBA" id="ARBA00022490"/>
    </source>
</evidence>
<reference evidence="14 15" key="1">
    <citation type="submission" date="2018-06" db="EMBL/GenBank/DDBJ databases">
        <authorList>
            <consortium name="Pathogen Informatics"/>
            <person name="Doyle S."/>
        </authorList>
    </citation>
    <scope>NUCLEOTIDE SEQUENCE [LARGE SCALE GENOMIC DNA]</scope>
    <source>
        <strain evidence="14 15">NCTC11190</strain>
    </source>
</reference>
<keyword evidence="7 10" id="KW-0235">DNA replication</keyword>
<feature type="domain" description="DNA polymerase III beta sliding clamp central" evidence="12">
    <location>
        <begin position="139"/>
        <end position="247"/>
    </location>
</feature>
<dbReference type="GO" id="GO:0008408">
    <property type="term" value="F:3'-5' exonuclease activity"/>
    <property type="evidence" value="ECO:0007669"/>
    <property type="project" value="InterPro"/>
</dbReference>
<dbReference type="PIRSF" id="PIRSF000804">
    <property type="entry name" value="DNA_pol_III_b"/>
    <property type="match status" value="1"/>
</dbReference>
<dbReference type="Pfam" id="PF00712">
    <property type="entry name" value="DNA_pol3_beta"/>
    <property type="match status" value="1"/>
</dbReference>